<organism evidence="1 2">
    <name type="scientific">Teichococcus globiformis</name>
    <dbReference type="NCBI Taxonomy" id="2307229"/>
    <lineage>
        <taxon>Bacteria</taxon>
        <taxon>Pseudomonadati</taxon>
        <taxon>Pseudomonadota</taxon>
        <taxon>Alphaproteobacteria</taxon>
        <taxon>Acetobacterales</taxon>
        <taxon>Roseomonadaceae</taxon>
        <taxon>Roseomonas</taxon>
    </lineage>
</organism>
<evidence type="ECO:0000313" key="1">
    <source>
        <dbReference type="EMBL" id="MFC3126113.1"/>
    </source>
</evidence>
<dbReference type="EMBL" id="JBHRTN010000014">
    <property type="protein sequence ID" value="MFC3126113.1"/>
    <property type="molecule type" value="Genomic_DNA"/>
</dbReference>
<evidence type="ECO:0000313" key="2">
    <source>
        <dbReference type="Proteomes" id="UP001595593"/>
    </source>
</evidence>
<keyword evidence="2" id="KW-1185">Reference proteome</keyword>
<gene>
    <name evidence="1" type="ORF">ACFOD4_13680</name>
</gene>
<name>A0ABV7G3I4_9PROT</name>
<sequence>MTGSAPREARLELDVGLRRPLPRLEAEALVALLMGRKLGTDHPHRLFRDPEASLLLTGESLDHATRGSRVLHDMALPRLEVSASLPPRRLLLEAGIDWLGGLLQAEPGDVLGFLVPPGTHRHDMRLLVWDGARMRPLDRLPETLLTEAAALPAFQQAAALPDPSAPERELLPAMRRVALAQLERRALPVSQTVLAGGFLGAGHFRLWLAAAASRLHGFTTSVPPRLLQAA</sequence>
<proteinExistence type="predicted"/>
<reference evidence="2" key="1">
    <citation type="journal article" date="2019" name="Int. J. Syst. Evol. Microbiol.">
        <title>The Global Catalogue of Microorganisms (GCM) 10K type strain sequencing project: providing services to taxonomists for standard genome sequencing and annotation.</title>
        <authorList>
            <consortium name="The Broad Institute Genomics Platform"/>
            <consortium name="The Broad Institute Genome Sequencing Center for Infectious Disease"/>
            <person name="Wu L."/>
            <person name="Ma J."/>
        </authorList>
    </citation>
    <scope>NUCLEOTIDE SEQUENCE [LARGE SCALE GENOMIC DNA]</scope>
    <source>
        <strain evidence="2">KCTC 52094</strain>
    </source>
</reference>
<comment type="caution">
    <text evidence="1">The sequence shown here is derived from an EMBL/GenBank/DDBJ whole genome shotgun (WGS) entry which is preliminary data.</text>
</comment>
<dbReference type="Proteomes" id="UP001595593">
    <property type="component" value="Unassembled WGS sequence"/>
</dbReference>
<accession>A0ABV7G3I4</accession>
<dbReference type="RefSeq" id="WP_379597247.1">
    <property type="nucleotide sequence ID" value="NZ_JBHRTN010000014.1"/>
</dbReference>
<protein>
    <submittedName>
        <fullName evidence="1">Uncharacterized protein</fullName>
    </submittedName>
</protein>